<dbReference type="PANTHER" id="PTHR10338:SF108">
    <property type="entry name" value="INTER-ALPHA-TRYPSIN INHIBITOR HEAVY CHAIN H4-LIKE PROTEIN"/>
    <property type="match status" value="1"/>
</dbReference>
<keyword evidence="6" id="KW-1185">Reference proteome</keyword>
<accession>A0AAV4AZU1</accession>
<proteinExistence type="predicted"/>
<name>A0AAV4AZU1_9GAST</name>
<feature type="region of interest" description="Disordered" evidence="1">
    <location>
        <begin position="91"/>
        <end position="111"/>
    </location>
</feature>
<dbReference type="EMBL" id="BLXT01004413">
    <property type="protein sequence ID" value="GFO12330.1"/>
    <property type="molecule type" value="Genomic_DNA"/>
</dbReference>
<evidence type="ECO:0000313" key="6">
    <source>
        <dbReference type="Proteomes" id="UP000735302"/>
    </source>
</evidence>
<dbReference type="Gene3D" id="3.40.50.410">
    <property type="entry name" value="von Willebrand factor, type A domain"/>
    <property type="match status" value="1"/>
</dbReference>
<gene>
    <name evidence="5" type="ORF">PoB_003883500</name>
</gene>
<dbReference type="SMART" id="SM00609">
    <property type="entry name" value="VIT"/>
    <property type="match status" value="1"/>
</dbReference>
<evidence type="ECO:0000313" key="5">
    <source>
        <dbReference type="EMBL" id="GFO12330.1"/>
    </source>
</evidence>
<dbReference type="SMART" id="SM00327">
    <property type="entry name" value="VWA"/>
    <property type="match status" value="1"/>
</dbReference>
<evidence type="ECO:0000256" key="1">
    <source>
        <dbReference type="SAM" id="MobiDB-lite"/>
    </source>
</evidence>
<feature type="signal peptide" evidence="2">
    <location>
        <begin position="1"/>
        <end position="23"/>
    </location>
</feature>
<keyword evidence="2" id="KW-0732">Signal</keyword>
<dbReference type="InterPro" id="IPR002035">
    <property type="entry name" value="VWF_A"/>
</dbReference>
<dbReference type="PROSITE" id="PS51468">
    <property type="entry name" value="VIT"/>
    <property type="match status" value="1"/>
</dbReference>
<feature type="domain" description="VWFA" evidence="3">
    <location>
        <begin position="273"/>
        <end position="451"/>
    </location>
</feature>
<dbReference type="AlphaFoldDB" id="A0AAV4AZU1"/>
<dbReference type="InterPro" id="IPR050934">
    <property type="entry name" value="ITIH"/>
</dbReference>
<feature type="chain" id="PRO_5043595878" evidence="2">
    <location>
        <begin position="24"/>
        <end position="694"/>
    </location>
</feature>
<dbReference type="Proteomes" id="UP000735302">
    <property type="component" value="Unassembled WGS sequence"/>
</dbReference>
<evidence type="ECO:0000259" key="4">
    <source>
        <dbReference type="PROSITE" id="PS51468"/>
    </source>
</evidence>
<reference evidence="5 6" key="1">
    <citation type="journal article" date="2021" name="Elife">
        <title>Chloroplast acquisition without the gene transfer in kleptoplastic sea slugs, Plakobranchus ocellatus.</title>
        <authorList>
            <person name="Maeda T."/>
            <person name="Takahashi S."/>
            <person name="Yoshida T."/>
            <person name="Shimamura S."/>
            <person name="Takaki Y."/>
            <person name="Nagai Y."/>
            <person name="Toyoda A."/>
            <person name="Suzuki Y."/>
            <person name="Arimoto A."/>
            <person name="Ishii H."/>
            <person name="Satoh N."/>
            <person name="Nishiyama T."/>
            <person name="Hasebe M."/>
            <person name="Maruyama T."/>
            <person name="Minagawa J."/>
            <person name="Obokata J."/>
            <person name="Shigenobu S."/>
        </authorList>
    </citation>
    <scope>NUCLEOTIDE SEQUENCE [LARGE SCALE GENOMIC DNA]</scope>
</reference>
<dbReference type="InterPro" id="IPR013694">
    <property type="entry name" value="VIT"/>
</dbReference>
<dbReference type="PROSITE" id="PS50234">
    <property type="entry name" value="VWFA"/>
    <property type="match status" value="1"/>
</dbReference>
<evidence type="ECO:0000259" key="3">
    <source>
        <dbReference type="PROSITE" id="PS50234"/>
    </source>
</evidence>
<organism evidence="5 6">
    <name type="scientific">Plakobranchus ocellatus</name>
    <dbReference type="NCBI Taxonomy" id="259542"/>
    <lineage>
        <taxon>Eukaryota</taxon>
        <taxon>Metazoa</taxon>
        <taxon>Spiralia</taxon>
        <taxon>Lophotrochozoa</taxon>
        <taxon>Mollusca</taxon>
        <taxon>Gastropoda</taxon>
        <taxon>Heterobranchia</taxon>
        <taxon>Euthyneura</taxon>
        <taxon>Panpulmonata</taxon>
        <taxon>Sacoglossa</taxon>
        <taxon>Placobranchoidea</taxon>
        <taxon>Plakobranchidae</taxon>
        <taxon>Plakobranchus</taxon>
    </lineage>
</organism>
<feature type="domain" description="VIT" evidence="4">
    <location>
        <begin position="13"/>
        <end position="139"/>
    </location>
</feature>
<dbReference type="SUPFAM" id="SSF53300">
    <property type="entry name" value="vWA-like"/>
    <property type="match status" value="1"/>
</dbReference>
<dbReference type="InterPro" id="IPR036465">
    <property type="entry name" value="vWFA_dom_sf"/>
</dbReference>
<dbReference type="Pfam" id="PF08487">
    <property type="entry name" value="VIT"/>
    <property type="match status" value="1"/>
</dbReference>
<comment type="caution">
    <text evidence="5">The sequence shown here is derived from an EMBL/GenBank/DDBJ whole genome shotgun (WGS) entry which is preliminary data.</text>
</comment>
<sequence length="694" mass="76010">MVKCFRSFVVLVSLTAILDCSAASPTKTVEAFHVNSDIVFKSAFTKISSTIRNLDSKSQKLNFIVTMPEDAFVVQNNVIVGKKKYRGRIAKRQTAGQGNQAGQSSGRTLGKARRNTNVFERSIKVSARRAATFTVTYQQMLQRRHGIYEYEIFMNPGQVVPDFRIDVGIKDGRPLAFVRTPALRTDDLLTSRFDANGRIKLNKLAIVNRTGPTTASIQYKPSSSQQGDAGISATFVVQYGTEQGQTGGDMVIEDNYFAHFIITDFSASIVPKDIIFVLDKSGSMRGDKITQLKAAMDLILADILPQDRVNIIDFSYGASRWKSGLMKAEQNQIQQAQSYINSIVAIGGTNINDALLAALSDLTRQGNKERVSMIFFLTDGEPTEGEKDPDVITQNVANANDGTVSIYCLGFGKGADFRLLKTLCAENDGFTKEIIEDSDAAEQVSGLYKEISVVSIKDLRINYDDKTVDKSTLTQTSFPVVFNGSEISIYGRLQEGSKTVKYEITGSGGAGEMNISAEVDRDDAVVAASIGAKNQDSPGDIEKMWALKTITEKLSEKDKYAGTDNKTKELLEDVFLMSFKYQIVTPLTTMVVDLPDQGRIEIKEASQTDDFLEFSIYNFTLPPTPMTTTSASTIPIHILTAMPSTNPGTADVFASTFGMNLSTSIPSASPGRVSVHVHTCAVATFISFFLHRVF</sequence>
<dbReference type="PANTHER" id="PTHR10338">
    <property type="entry name" value="INTER-ALPHA-TRYPSIN INHIBITOR HEAVY CHAIN FAMILY MEMBER"/>
    <property type="match status" value="1"/>
</dbReference>
<evidence type="ECO:0000256" key="2">
    <source>
        <dbReference type="SAM" id="SignalP"/>
    </source>
</evidence>
<protein>
    <submittedName>
        <fullName evidence="5">Inter-alpha-trypsin inhibitor heavy chain h3</fullName>
    </submittedName>
</protein>
<dbReference type="Pfam" id="PF00092">
    <property type="entry name" value="VWA"/>
    <property type="match status" value="1"/>
</dbReference>
<feature type="compositionally biased region" description="Low complexity" evidence="1">
    <location>
        <begin position="93"/>
        <end position="106"/>
    </location>
</feature>